<dbReference type="EMBL" id="BSEH01000692">
    <property type="protein sequence ID" value="GLJ59086.1"/>
    <property type="molecule type" value="Genomic_DNA"/>
</dbReference>
<dbReference type="AlphaFoldDB" id="A0AAD3NTD3"/>
<keyword evidence="3" id="KW-1185">Reference proteome</keyword>
<comment type="caution">
    <text evidence="2">The sequence shown here is derived from an EMBL/GenBank/DDBJ whole genome shotgun (WGS) entry which is preliminary data.</text>
</comment>
<evidence type="ECO:0000313" key="3">
    <source>
        <dbReference type="Proteomes" id="UP001234787"/>
    </source>
</evidence>
<organism evidence="2 3">
    <name type="scientific">Cryptomeria japonica</name>
    <name type="common">Japanese cedar</name>
    <name type="synonym">Cupressus japonica</name>
    <dbReference type="NCBI Taxonomy" id="3369"/>
    <lineage>
        <taxon>Eukaryota</taxon>
        <taxon>Viridiplantae</taxon>
        <taxon>Streptophyta</taxon>
        <taxon>Embryophyta</taxon>
        <taxon>Tracheophyta</taxon>
        <taxon>Spermatophyta</taxon>
        <taxon>Pinopsida</taxon>
        <taxon>Pinidae</taxon>
        <taxon>Conifers II</taxon>
        <taxon>Cupressales</taxon>
        <taxon>Cupressaceae</taxon>
        <taxon>Cryptomeria</taxon>
    </lineage>
</organism>
<sequence>MPPKQGSLPSIVGLGWIDYIGGAAGRRDICIEEHRLHGHRIQGINDSRSKGRVGGTLPSRSGGREKEGSAYPTTAAGDGEEPVEYDDVMKYAGRAYGRSIYSNTESNSSCWPTRLKRVGATAMDEEEMTAARPVGLVEQLNIRQGGGSLLFAMVGPDPDMLRHKLIMDMNHLALGQLLTRMLINRFNCPITISRAADSVSATDAGDPATQSVMGSPAPRASVTLYAIGESAASTGP</sequence>
<feature type="region of interest" description="Disordered" evidence="1">
    <location>
        <begin position="42"/>
        <end position="79"/>
    </location>
</feature>
<accession>A0AAD3NTD3</accession>
<evidence type="ECO:0000256" key="1">
    <source>
        <dbReference type="SAM" id="MobiDB-lite"/>
    </source>
</evidence>
<evidence type="ECO:0000313" key="2">
    <source>
        <dbReference type="EMBL" id="GLJ59086.1"/>
    </source>
</evidence>
<name>A0AAD3NTD3_CRYJA</name>
<dbReference type="Proteomes" id="UP001234787">
    <property type="component" value="Unassembled WGS sequence"/>
</dbReference>
<reference evidence="2" key="1">
    <citation type="submission" date="2022-12" db="EMBL/GenBank/DDBJ databases">
        <title>Chromosome-Level Genome Assembly of Japanese Cedar (Cryptomeriajaponica D. Don).</title>
        <authorList>
            <person name="Fujino T."/>
            <person name="Yamaguchi K."/>
            <person name="Yokoyama T."/>
            <person name="Hamanaka T."/>
            <person name="Harazono Y."/>
            <person name="Kamada H."/>
            <person name="Kobayashi W."/>
            <person name="Ujino-Ihara T."/>
            <person name="Uchiyama K."/>
            <person name="Matsumoto A."/>
            <person name="Izuno A."/>
            <person name="Tsumura Y."/>
            <person name="Toyoda A."/>
            <person name="Shigenobu S."/>
            <person name="Moriguchi Y."/>
            <person name="Ueno S."/>
            <person name="Kasahara M."/>
        </authorList>
    </citation>
    <scope>NUCLEOTIDE SEQUENCE</scope>
</reference>
<protein>
    <submittedName>
        <fullName evidence="2">Uncharacterized protein</fullName>
    </submittedName>
</protein>
<gene>
    <name evidence="2" type="ORF">SUGI_1492180</name>
</gene>
<proteinExistence type="predicted"/>